<dbReference type="AlphaFoldDB" id="A0AAD2C1R1"/>
<evidence type="ECO:0000256" key="1">
    <source>
        <dbReference type="SAM" id="SignalP"/>
    </source>
</evidence>
<protein>
    <recommendedName>
        <fullName evidence="6">DUF3617 family protein</fullName>
    </recommendedName>
</protein>
<dbReference type="Proteomes" id="UP001190491">
    <property type="component" value="Unassembled WGS sequence"/>
</dbReference>
<dbReference type="EMBL" id="CAUDKO010000006">
    <property type="protein sequence ID" value="CAJ0879870.1"/>
    <property type="molecule type" value="Genomic_DNA"/>
</dbReference>
<feature type="chain" id="PRO_5041987598" description="DUF3617 family protein" evidence="1">
    <location>
        <begin position="38"/>
        <end position="171"/>
    </location>
</feature>
<evidence type="ECO:0000313" key="5">
    <source>
        <dbReference type="Proteomes" id="UP001190491"/>
    </source>
</evidence>
<keyword evidence="4" id="KW-1185">Reference proteome</keyword>
<evidence type="ECO:0000313" key="4">
    <source>
        <dbReference type="Proteomes" id="UP001189792"/>
    </source>
</evidence>
<dbReference type="Pfam" id="PF12276">
    <property type="entry name" value="DUF3617"/>
    <property type="match status" value="1"/>
</dbReference>
<dbReference type="InterPro" id="IPR022061">
    <property type="entry name" value="DUF3617"/>
</dbReference>
<proteinExistence type="predicted"/>
<dbReference type="EMBL" id="CAUDLI010000006">
    <property type="protein sequence ID" value="CAJ0887388.1"/>
    <property type="molecule type" value="Genomic_DNA"/>
</dbReference>
<sequence>MPGGDGGVASSHPFKVSNMKLWHCGVLLAGLALGAHAQEVTPGLWESTTSVTLNGKPLPHFDEQGRQVPSRPERGCLSANDAGDVRAMFERSIRRDQQGCKLTRWNYTLGTLKVTLSCEDPQGGKGVLEASGPLTPTSYNISGNGQYQHPQFGPMKSGFHYQGRYLGACKS</sequence>
<evidence type="ECO:0008006" key="6">
    <source>
        <dbReference type="Google" id="ProtNLM"/>
    </source>
</evidence>
<accession>A0AAD2C1R1</accession>
<keyword evidence="1" id="KW-0732">Signal</keyword>
<organism evidence="2 5">
    <name type="scientific">Ralstonia flatus</name>
    <dbReference type="NCBI Taxonomy" id="3058601"/>
    <lineage>
        <taxon>Bacteria</taxon>
        <taxon>Pseudomonadati</taxon>
        <taxon>Pseudomonadota</taxon>
        <taxon>Betaproteobacteria</taxon>
        <taxon>Burkholderiales</taxon>
        <taxon>Burkholderiaceae</taxon>
        <taxon>Ralstonia</taxon>
    </lineage>
</organism>
<evidence type="ECO:0000313" key="2">
    <source>
        <dbReference type="EMBL" id="CAJ0879870.1"/>
    </source>
</evidence>
<comment type="caution">
    <text evidence="2">The sequence shown here is derived from an EMBL/GenBank/DDBJ whole genome shotgun (WGS) entry which is preliminary data.</text>
</comment>
<dbReference type="Proteomes" id="UP001189792">
    <property type="component" value="Unassembled WGS sequence"/>
</dbReference>
<feature type="signal peptide" evidence="1">
    <location>
        <begin position="1"/>
        <end position="37"/>
    </location>
</feature>
<evidence type="ECO:0000313" key="3">
    <source>
        <dbReference type="EMBL" id="CAJ0887388.1"/>
    </source>
</evidence>
<reference evidence="2 4" key="1">
    <citation type="submission" date="2023-07" db="EMBL/GenBank/DDBJ databases">
        <authorList>
            <person name="Peeters C."/>
        </authorList>
    </citation>
    <scope>NUCLEOTIDE SEQUENCE</scope>
    <source>
        <strain evidence="3 4">LMG 32965</strain>
        <strain evidence="2">R-77567</strain>
    </source>
</reference>
<gene>
    <name evidence="3" type="ORF">R77564_03203</name>
    <name evidence="2" type="ORF">R77567_03247</name>
</gene>
<name>A0AAD2C1R1_9RALS</name>